<dbReference type="STRING" id="553469.SAMN04487947_1724"/>
<dbReference type="AlphaFoldDB" id="A0A1I6GW79"/>
<organism evidence="2 3">
    <name type="scientific">Halogeometricum rufum</name>
    <dbReference type="NCBI Taxonomy" id="553469"/>
    <lineage>
        <taxon>Archaea</taxon>
        <taxon>Methanobacteriati</taxon>
        <taxon>Methanobacteriota</taxon>
        <taxon>Stenosarchaea group</taxon>
        <taxon>Halobacteria</taxon>
        <taxon>Halobacteriales</taxon>
        <taxon>Haloferacaceae</taxon>
        <taxon>Halogeometricum</taxon>
    </lineage>
</organism>
<keyword evidence="3" id="KW-1185">Reference proteome</keyword>
<reference evidence="3" key="1">
    <citation type="submission" date="2016-10" db="EMBL/GenBank/DDBJ databases">
        <authorList>
            <person name="Varghese N."/>
            <person name="Submissions S."/>
        </authorList>
    </citation>
    <scope>NUCLEOTIDE SEQUENCE [LARGE SCALE GENOMIC DNA]</scope>
    <source>
        <strain evidence="3">CGMCC 1.7736</strain>
    </source>
</reference>
<evidence type="ECO:0000313" key="3">
    <source>
        <dbReference type="Proteomes" id="UP000198531"/>
    </source>
</evidence>
<dbReference type="Proteomes" id="UP000198531">
    <property type="component" value="Unassembled WGS sequence"/>
</dbReference>
<dbReference type="PANTHER" id="PTHR43664:SF1">
    <property type="entry name" value="BETA-METHYLMALYL-COA DEHYDRATASE"/>
    <property type="match status" value="1"/>
</dbReference>
<dbReference type="RefSeq" id="WP_089806435.1">
    <property type="nucleotide sequence ID" value="NZ_FOYT01000001.1"/>
</dbReference>
<dbReference type="PANTHER" id="PTHR43664">
    <property type="entry name" value="MONOAMINE OXIDASE-RELATED"/>
    <property type="match status" value="1"/>
</dbReference>
<evidence type="ECO:0000259" key="1">
    <source>
        <dbReference type="Pfam" id="PF01575"/>
    </source>
</evidence>
<dbReference type="Pfam" id="PF01575">
    <property type="entry name" value="MaoC_dehydratas"/>
    <property type="match status" value="1"/>
</dbReference>
<protein>
    <submittedName>
        <fullName evidence="2">Acyl dehydratase</fullName>
    </submittedName>
</protein>
<sequence length="158" mass="17033">MDATPVSDADATLSYEALAVGDTFDAERTTTLTEDDITAFAGEYDPQPFHLDREAGAASMFDGLVASGLHTYCACNRLATEAFFSRVAFMGGRGVDDLRWQRPVRPGDTLSASVEVVSKRPSESNPERGYVDVAVTGTNGDDETVVTWTVLGMVRREA</sequence>
<proteinExistence type="predicted"/>
<dbReference type="InterPro" id="IPR002539">
    <property type="entry name" value="MaoC-like_dom"/>
</dbReference>
<dbReference type="OrthoDB" id="225748at2157"/>
<accession>A0A1I6GW79</accession>
<dbReference type="SUPFAM" id="SSF54637">
    <property type="entry name" value="Thioesterase/thiol ester dehydrase-isomerase"/>
    <property type="match status" value="1"/>
</dbReference>
<dbReference type="Gene3D" id="3.10.129.10">
    <property type="entry name" value="Hotdog Thioesterase"/>
    <property type="match status" value="1"/>
</dbReference>
<dbReference type="InterPro" id="IPR052342">
    <property type="entry name" value="MCH/BMMD"/>
</dbReference>
<dbReference type="EMBL" id="FOYT01000001">
    <property type="protein sequence ID" value="SFR46331.1"/>
    <property type="molecule type" value="Genomic_DNA"/>
</dbReference>
<evidence type="ECO:0000313" key="2">
    <source>
        <dbReference type="EMBL" id="SFR46331.1"/>
    </source>
</evidence>
<gene>
    <name evidence="2" type="ORF">SAMN04487947_1724</name>
</gene>
<dbReference type="CDD" id="cd03454">
    <property type="entry name" value="YdeM"/>
    <property type="match status" value="1"/>
</dbReference>
<feature type="domain" description="MaoC-like" evidence="1">
    <location>
        <begin position="19"/>
        <end position="131"/>
    </location>
</feature>
<dbReference type="InterPro" id="IPR029069">
    <property type="entry name" value="HotDog_dom_sf"/>
</dbReference>
<name>A0A1I6GW79_9EURY</name>